<gene>
    <name evidence="2" type="ORF">O181_032139</name>
</gene>
<evidence type="ECO:0000313" key="2">
    <source>
        <dbReference type="EMBL" id="MBW0492424.1"/>
    </source>
</evidence>
<dbReference type="EMBL" id="AVOT02011583">
    <property type="protein sequence ID" value="MBW0492424.1"/>
    <property type="molecule type" value="Genomic_DNA"/>
</dbReference>
<organism evidence="2 3">
    <name type="scientific">Austropuccinia psidii MF-1</name>
    <dbReference type="NCBI Taxonomy" id="1389203"/>
    <lineage>
        <taxon>Eukaryota</taxon>
        <taxon>Fungi</taxon>
        <taxon>Dikarya</taxon>
        <taxon>Basidiomycota</taxon>
        <taxon>Pucciniomycotina</taxon>
        <taxon>Pucciniomycetes</taxon>
        <taxon>Pucciniales</taxon>
        <taxon>Sphaerophragmiaceae</taxon>
        <taxon>Austropuccinia</taxon>
    </lineage>
</organism>
<protein>
    <submittedName>
        <fullName evidence="2">Uncharacterized protein</fullName>
    </submittedName>
</protein>
<name>A0A9Q3CWX7_9BASI</name>
<comment type="caution">
    <text evidence="2">The sequence shown here is derived from an EMBL/GenBank/DDBJ whole genome shotgun (WGS) entry which is preliminary data.</text>
</comment>
<dbReference type="Proteomes" id="UP000765509">
    <property type="component" value="Unassembled WGS sequence"/>
</dbReference>
<reference evidence="2" key="1">
    <citation type="submission" date="2021-03" db="EMBL/GenBank/DDBJ databases">
        <title>Draft genome sequence of rust myrtle Austropuccinia psidii MF-1, a brazilian biotype.</title>
        <authorList>
            <person name="Quecine M.C."/>
            <person name="Pachon D.M.R."/>
            <person name="Bonatelli M.L."/>
            <person name="Correr F.H."/>
            <person name="Franceschini L.M."/>
            <person name="Leite T.F."/>
            <person name="Margarido G.R.A."/>
            <person name="Almeida C.A."/>
            <person name="Ferrarezi J.A."/>
            <person name="Labate C.A."/>
        </authorList>
    </citation>
    <scope>NUCLEOTIDE SEQUENCE</scope>
    <source>
        <strain evidence="2">MF-1</strain>
    </source>
</reference>
<sequence>MVPISNGFFSFSSGHQGTSSRGFIKAQKKGEISTTNYLSKKSLVILIHSIPPREYLQFILKGYSRGSSKTIFQGSVLPQSTLEATFIQYSMDSSRTLFQSYTMGGFIQPCLCPNLARYTLHQAVDTTSRIQQRPARNSFILFYLYYYLESSKQTRSAARPQAVLTSTPRDPLDHTSAVPQLRAQLDRGPNVKGAAPSRKEGRGPRRSNSFSGVVGSFPGLSRSTFKGPGEDDEVEEENSVEEEESEGTEGVSAPVGASQGTGGPTLDQSNQTVSHQSEQSLLAIM</sequence>
<keyword evidence="3" id="KW-1185">Reference proteome</keyword>
<feature type="compositionally biased region" description="Polar residues" evidence="1">
    <location>
        <begin position="266"/>
        <end position="285"/>
    </location>
</feature>
<evidence type="ECO:0000313" key="3">
    <source>
        <dbReference type="Proteomes" id="UP000765509"/>
    </source>
</evidence>
<dbReference type="AlphaFoldDB" id="A0A9Q3CWX7"/>
<accession>A0A9Q3CWX7</accession>
<evidence type="ECO:0000256" key="1">
    <source>
        <dbReference type="SAM" id="MobiDB-lite"/>
    </source>
</evidence>
<feature type="region of interest" description="Disordered" evidence="1">
    <location>
        <begin position="180"/>
        <end position="285"/>
    </location>
</feature>
<feature type="compositionally biased region" description="Acidic residues" evidence="1">
    <location>
        <begin position="230"/>
        <end position="247"/>
    </location>
</feature>
<proteinExistence type="predicted"/>